<keyword evidence="3" id="KW-1185">Reference proteome</keyword>
<gene>
    <name evidence="2" type="ORF">MB27_04020</name>
</gene>
<dbReference type="EMBL" id="JRTT01000003">
    <property type="protein sequence ID" value="KHD78790.1"/>
    <property type="molecule type" value="Genomic_DNA"/>
</dbReference>
<comment type="caution">
    <text evidence="2">The sequence shown here is derived from an EMBL/GenBank/DDBJ whole genome shotgun (WGS) entry which is preliminary data.</text>
</comment>
<accession>A0A0A6URQ7</accession>
<evidence type="ECO:0000313" key="2">
    <source>
        <dbReference type="EMBL" id="KHD78790.1"/>
    </source>
</evidence>
<dbReference type="Pfam" id="PF08818">
    <property type="entry name" value="DUF1801"/>
    <property type="match status" value="1"/>
</dbReference>
<dbReference type="OrthoDB" id="5951444at2"/>
<dbReference type="AlphaFoldDB" id="A0A0A6URQ7"/>
<name>A0A0A6URQ7_ACTUT</name>
<dbReference type="eggNOG" id="ENOG5032S5R">
    <property type="taxonomic scope" value="Bacteria"/>
</dbReference>
<protein>
    <recommendedName>
        <fullName evidence="1">YdhG-like domain-containing protein</fullName>
    </recommendedName>
</protein>
<evidence type="ECO:0000313" key="3">
    <source>
        <dbReference type="Proteomes" id="UP000054537"/>
    </source>
</evidence>
<proteinExistence type="predicted"/>
<dbReference type="Proteomes" id="UP000054537">
    <property type="component" value="Unassembled WGS sequence"/>
</dbReference>
<evidence type="ECO:0000259" key="1">
    <source>
        <dbReference type="Pfam" id="PF08818"/>
    </source>
</evidence>
<organism evidence="2 3">
    <name type="scientific">Actinoplanes utahensis</name>
    <dbReference type="NCBI Taxonomy" id="1869"/>
    <lineage>
        <taxon>Bacteria</taxon>
        <taxon>Bacillati</taxon>
        <taxon>Actinomycetota</taxon>
        <taxon>Actinomycetes</taxon>
        <taxon>Micromonosporales</taxon>
        <taxon>Micromonosporaceae</taxon>
        <taxon>Actinoplanes</taxon>
    </lineage>
</organism>
<dbReference type="RefSeq" id="WP_043522514.1">
    <property type="nucleotide sequence ID" value="NZ_BAABKU010000009.1"/>
</dbReference>
<dbReference type="InterPro" id="IPR014922">
    <property type="entry name" value="YdhG-like"/>
</dbReference>
<reference evidence="2 3" key="1">
    <citation type="submission" date="2014-10" db="EMBL/GenBank/DDBJ databases">
        <title>Draft genome sequence of Actinoplanes utahensis NRRL 12052.</title>
        <authorList>
            <person name="Velasco-Bucheli B."/>
            <person name="del Cerro C."/>
            <person name="Hormigo D."/>
            <person name="Garcia J.L."/>
            <person name="Acebal C."/>
            <person name="Arroyo M."/>
            <person name="de la Mata I."/>
        </authorList>
    </citation>
    <scope>NUCLEOTIDE SEQUENCE [LARGE SCALE GENOMIC DNA]</scope>
    <source>
        <strain evidence="2 3">NRRL 12052</strain>
    </source>
</reference>
<sequence>MAEAKTTRNDQSVAAFLAAVTDPARRADAEAAVALMTEATGVEPAMWGGSIIGFGTYHYRYASGREGDWPPVGLSPRKQALTLYISTGFDGHDELLARLGPHRTGKSCLYLKRLADVDHAVLTDLVGRGFRHLAGRTVTTEPR</sequence>
<feature type="domain" description="YdhG-like" evidence="1">
    <location>
        <begin position="25"/>
        <end position="126"/>
    </location>
</feature>